<keyword evidence="4" id="KW-1003">Cell membrane</keyword>
<keyword evidence="9" id="KW-0067">ATP-binding</keyword>
<comment type="subcellular location">
    <subcellularLocation>
        <location evidence="2">Cell membrane</location>
        <topology evidence="2">Multi-pass membrane protein</topology>
    </subcellularLocation>
</comment>
<dbReference type="EC" id="2.7.13.3" evidence="3"/>
<keyword evidence="5" id="KW-0597">Phosphoprotein</keyword>
<dbReference type="STRING" id="1469647.BC351_06205"/>
<dbReference type="InterPro" id="IPR050736">
    <property type="entry name" value="Sensor_HK_Regulatory"/>
</dbReference>
<keyword evidence="16" id="KW-1185">Reference proteome</keyword>
<dbReference type="FunFam" id="3.30.565.10:FF:000006">
    <property type="entry name" value="Sensor histidine kinase WalK"/>
    <property type="match status" value="1"/>
</dbReference>
<dbReference type="InterPro" id="IPR003660">
    <property type="entry name" value="HAMP_dom"/>
</dbReference>
<keyword evidence="6" id="KW-0808">Transferase</keyword>
<feature type="domain" description="Histidine kinase" evidence="13">
    <location>
        <begin position="270"/>
        <end position="484"/>
    </location>
</feature>
<comment type="catalytic activity">
    <reaction evidence="1">
        <text>ATP + protein L-histidine = ADP + protein N-phospho-L-histidine.</text>
        <dbReference type="EC" id="2.7.13.3"/>
    </reaction>
</comment>
<dbReference type="CDD" id="cd06225">
    <property type="entry name" value="HAMP"/>
    <property type="match status" value="1"/>
</dbReference>
<evidence type="ECO:0000256" key="3">
    <source>
        <dbReference type="ARBA" id="ARBA00012438"/>
    </source>
</evidence>
<dbReference type="InterPro" id="IPR005467">
    <property type="entry name" value="His_kinase_dom"/>
</dbReference>
<keyword evidence="12" id="KW-0812">Transmembrane</keyword>
<evidence type="ECO:0000313" key="15">
    <source>
        <dbReference type="EMBL" id="OPH53453.1"/>
    </source>
</evidence>
<dbReference type="InterPro" id="IPR004358">
    <property type="entry name" value="Sig_transdc_His_kin-like_C"/>
</dbReference>
<dbReference type="InterPro" id="IPR003594">
    <property type="entry name" value="HATPase_dom"/>
</dbReference>
<dbReference type="SUPFAM" id="SSF55874">
    <property type="entry name" value="ATPase domain of HSP90 chaperone/DNA topoisomerase II/histidine kinase"/>
    <property type="match status" value="1"/>
</dbReference>
<keyword evidence="7" id="KW-0547">Nucleotide-binding</keyword>
<dbReference type="Gene3D" id="1.10.287.130">
    <property type="match status" value="1"/>
</dbReference>
<dbReference type="InterPro" id="IPR003661">
    <property type="entry name" value="HisK_dim/P_dom"/>
</dbReference>
<dbReference type="Pfam" id="PF00512">
    <property type="entry name" value="HisKA"/>
    <property type="match status" value="1"/>
</dbReference>
<evidence type="ECO:0000313" key="16">
    <source>
        <dbReference type="Proteomes" id="UP000190626"/>
    </source>
</evidence>
<evidence type="ECO:0000256" key="2">
    <source>
        <dbReference type="ARBA" id="ARBA00004651"/>
    </source>
</evidence>
<keyword evidence="11 12" id="KW-0472">Membrane</keyword>
<evidence type="ECO:0000256" key="9">
    <source>
        <dbReference type="ARBA" id="ARBA00022840"/>
    </source>
</evidence>
<evidence type="ECO:0000256" key="7">
    <source>
        <dbReference type="ARBA" id="ARBA00022741"/>
    </source>
</evidence>
<keyword evidence="10" id="KW-0902">Two-component regulatory system</keyword>
<evidence type="ECO:0000256" key="4">
    <source>
        <dbReference type="ARBA" id="ARBA00022475"/>
    </source>
</evidence>
<evidence type="ECO:0000256" key="1">
    <source>
        <dbReference type="ARBA" id="ARBA00000085"/>
    </source>
</evidence>
<dbReference type="Gene3D" id="3.30.565.10">
    <property type="entry name" value="Histidine kinase-like ATPase, C-terminal domain"/>
    <property type="match status" value="1"/>
</dbReference>
<dbReference type="CDD" id="cd00082">
    <property type="entry name" value="HisKA"/>
    <property type="match status" value="1"/>
</dbReference>
<evidence type="ECO:0000256" key="8">
    <source>
        <dbReference type="ARBA" id="ARBA00022777"/>
    </source>
</evidence>
<dbReference type="InterPro" id="IPR036890">
    <property type="entry name" value="HATPase_C_sf"/>
</dbReference>
<dbReference type="PRINTS" id="PR00344">
    <property type="entry name" value="BCTRLSENSOR"/>
</dbReference>
<evidence type="ECO:0000259" key="13">
    <source>
        <dbReference type="PROSITE" id="PS50109"/>
    </source>
</evidence>
<dbReference type="InterPro" id="IPR036097">
    <property type="entry name" value="HisK_dim/P_sf"/>
</dbReference>
<dbReference type="SMART" id="SM00388">
    <property type="entry name" value="HisKA"/>
    <property type="match status" value="1"/>
</dbReference>
<dbReference type="GO" id="GO:0005886">
    <property type="term" value="C:plasma membrane"/>
    <property type="evidence" value="ECO:0007669"/>
    <property type="project" value="UniProtKB-SubCell"/>
</dbReference>
<dbReference type="EMBL" id="MBTG01000023">
    <property type="protein sequence ID" value="OPH53453.1"/>
    <property type="molecule type" value="Genomic_DNA"/>
</dbReference>
<name>A0A1V4HFE2_9BACL</name>
<dbReference type="Pfam" id="PF00672">
    <property type="entry name" value="HAMP"/>
    <property type="match status" value="1"/>
</dbReference>
<evidence type="ECO:0000256" key="11">
    <source>
        <dbReference type="ARBA" id="ARBA00023136"/>
    </source>
</evidence>
<accession>A0A1V4HFE2</accession>
<sequence>MRMSLKGKFSLFIAALLICTIGLLSGFILKGVSGYQREQLEQEMAKRTEAAAARITQQYVTGTRVDSRTFIQLQGPNLAMELGATTGIRVTLYDNDGLKSGDSMPMAADVNAADALQLALRNNIAYVTEGDTLDYFAPLQGPDELIGVIHFQTSLSAQHAFYRHIVILLLVVGLSVLAVGLAIGLFYMNRQASAITKLKLSTDRIRQGDFLHNADLQRYDELGELSQGIDAMRLSIHLNVEALHKEKANMFSALQRLQLLEQQQKQFIGNVSHELKTPLTTIKAYAELLFLYKDDPALIQDSSEIIIKESDRLHDMLENILRLSAMEKYEFNHQPERVDLKFLLADISTRMKGKADKLGLTLLTDLQPANVWADRESLVHIFVNLLDNALKYNRPKGSVTISTRIVGEAVEIAFCDTGVGIPLELRSRIFEPFYTVNRDRARQSGGSGLGLALVKQFVDKQNGTITVRDNGKFGTCFVVTLPLA</sequence>
<evidence type="ECO:0000256" key="10">
    <source>
        <dbReference type="ARBA" id="ARBA00023012"/>
    </source>
</evidence>
<dbReference type="GO" id="GO:0005524">
    <property type="term" value="F:ATP binding"/>
    <property type="evidence" value="ECO:0007669"/>
    <property type="project" value="UniProtKB-KW"/>
</dbReference>
<dbReference type="CDD" id="cd00075">
    <property type="entry name" value="HATPase"/>
    <property type="match status" value="1"/>
</dbReference>
<dbReference type="SMART" id="SM00387">
    <property type="entry name" value="HATPase_c"/>
    <property type="match status" value="1"/>
</dbReference>
<dbReference type="AlphaFoldDB" id="A0A1V4HFE2"/>
<evidence type="ECO:0000256" key="6">
    <source>
        <dbReference type="ARBA" id="ARBA00022679"/>
    </source>
</evidence>
<dbReference type="Pfam" id="PF02518">
    <property type="entry name" value="HATPase_c"/>
    <property type="match status" value="1"/>
</dbReference>
<feature type="transmembrane region" description="Helical" evidence="12">
    <location>
        <begin position="161"/>
        <end position="187"/>
    </location>
</feature>
<dbReference type="PROSITE" id="PS50109">
    <property type="entry name" value="HIS_KIN"/>
    <property type="match status" value="1"/>
</dbReference>
<comment type="caution">
    <text evidence="15">The sequence shown here is derived from an EMBL/GenBank/DDBJ whole genome shotgun (WGS) entry which is preliminary data.</text>
</comment>
<proteinExistence type="predicted"/>
<dbReference type="PROSITE" id="PS50885">
    <property type="entry name" value="HAMP"/>
    <property type="match status" value="1"/>
</dbReference>
<evidence type="ECO:0000256" key="12">
    <source>
        <dbReference type="SAM" id="Phobius"/>
    </source>
</evidence>
<dbReference type="Proteomes" id="UP000190626">
    <property type="component" value="Unassembled WGS sequence"/>
</dbReference>
<keyword evidence="8" id="KW-0418">Kinase</keyword>
<protein>
    <recommendedName>
        <fullName evidence="3">histidine kinase</fullName>
        <ecNumber evidence="3">2.7.13.3</ecNumber>
    </recommendedName>
</protein>
<evidence type="ECO:0000259" key="14">
    <source>
        <dbReference type="PROSITE" id="PS50885"/>
    </source>
</evidence>
<dbReference type="PANTHER" id="PTHR43711:SF1">
    <property type="entry name" value="HISTIDINE KINASE 1"/>
    <property type="match status" value="1"/>
</dbReference>
<organism evidence="15 16">
    <name type="scientific">Paenibacillus ferrarius</name>
    <dbReference type="NCBI Taxonomy" id="1469647"/>
    <lineage>
        <taxon>Bacteria</taxon>
        <taxon>Bacillati</taxon>
        <taxon>Bacillota</taxon>
        <taxon>Bacilli</taxon>
        <taxon>Bacillales</taxon>
        <taxon>Paenibacillaceae</taxon>
        <taxon>Paenibacillus</taxon>
    </lineage>
</organism>
<evidence type="ECO:0000256" key="5">
    <source>
        <dbReference type="ARBA" id="ARBA00022553"/>
    </source>
</evidence>
<dbReference type="SUPFAM" id="SSF47384">
    <property type="entry name" value="Homodimeric domain of signal transducing histidine kinase"/>
    <property type="match status" value="1"/>
</dbReference>
<keyword evidence="12" id="KW-1133">Transmembrane helix</keyword>
<dbReference type="PANTHER" id="PTHR43711">
    <property type="entry name" value="TWO-COMPONENT HISTIDINE KINASE"/>
    <property type="match status" value="1"/>
</dbReference>
<dbReference type="GO" id="GO:0000155">
    <property type="term" value="F:phosphorelay sensor kinase activity"/>
    <property type="evidence" value="ECO:0007669"/>
    <property type="project" value="InterPro"/>
</dbReference>
<dbReference type="FunFam" id="1.10.287.130:FF:000001">
    <property type="entry name" value="Two-component sensor histidine kinase"/>
    <property type="match status" value="1"/>
</dbReference>
<gene>
    <name evidence="15" type="ORF">BC351_06205</name>
</gene>
<reference evidence="16" key="1">
    <citation type="submission" date="2016-07" db="EMBL/GenBank/DDBJ databases">
        <authorList>
            <person name="Florea S."/>
            <person name="Webb J.S."/>
            <person name="Jaromczyk J."/>
            <person name="Schardl C.L."/>
        </authorList>
    </citation>
    <scope>NUCLEOTIDE SEQUENCE [LARGE SCALE GENOMIC DNA]</scope>
    <source>
        <strain evidence="16">CY1</strain>
    </source>
</reference>
<dbReference type="Gene3D" id="6.10.340.10">
    <property type="match status" value="1"/>
</dbReference>
<feature type="domain" description="HAMP" evidence="14">
    <location>
        <begin position="189"/>
        <end position="241"/>
    </location>
</feature>